<reference evidence="1" key="1">
    <citation type="submission" date="2020-11" db="EMBL/GenBank/DDBJ databases">
        <authorList>
            <consortium name="DOE Joint Genome Institute"/>
            <person name="Ahrendt S."/>
            <person name="Riley R."/>
            <person name="Andreopoulos W."/>
            <person name="Labutti K."/>
            <person name="Pangilinan J."/>
            <person name="Ruiz-Duenas F.J."/>
            <person name="Barrasa J.M."/>
            <person name="Sanchez-Garcia M."/>
            <person name="Camarero S."/>
            <person name="Miyauchi S."/>
            <person name="Serrano A."/>
            <person name="Linde D."/>
            <person name="Babiker R."/>
            <person name="Drula E."/>
            <person name="Ayuso-Fernandez I."/>
            <person name="Pacheco R."/>
            <person name="Padilla G."/>
            <person name="Ferreira P."/>
            <person name="Barriuso J."/>
            <person name="Kellner H."/>
            <person name="Castanera R."/>
            <person name="Alfaro M."/>
            <person name="Ramirez L."/>
            <person name="Pisabarro A.G."/>
            <person name="Kuo A."/>
            <person name="Tritt A."/>
            <person name="Lipzen A."/>
            <person name="He G."/>
            <person name="Yan M."/>
            <person name="Ng V."/>
            <person name="Cullen D."/>
            <person name="Martin F."/>
            <person name="Rosso M.-N."/>
            <person name="Henrissat B."/>
            <person name="Hibbett D."/>
            <person name="Martinez A.T."/>
            <person name="Grigoriev I.V."/>
        </authorList>
    </citation>
    <scope>NUCLEOTIDE SEQUENCE</scope>
    <source>
        <strain evidence="1">AH 40177</strain>
    </source>
</reference>
<proteinExistence type="predicted"/>
<dbReference type="AlphaFoldDB" id="A0A9P5PQ45"/>
<gene>
    <name evidence="1" type="ORF">BDP27DRAFT_1513495</name>
</gene>
<comment type="caution">
    <text evidence="1">The sequence shown here is derived from an EMBL/GenBank/DDBJ whole genome shotgun (WGS) entry which is preliminary data.</text>
</comment>
<keyword evidence="2" id="KW-1185">Reference proteome</keyword>
<dbReference type="EMBL" id="JADNRY010000044">
    <property type="protein sequence ID" value="KAF9070094.1"/>
    <property type="molecule type" value="Genomic_DNA"/>
</dbReference>
<organism evidence="1 2">
    <name type="scientific">Rhodocollybia butyracea</name>
    <dbReference type="NCBI Taxonomy" id="206335"/>
    <lineage>
        <taxon>Eukaryota</taxon>
        <taxon>Fungi</taxon>
        <taxon>Dikarya</taxon>
        <taxon>Basidiomycota</taxon>
        <taxon>Agaricomycotina</taxon>
        <taxon>Agaricomycetes</taxon>
        <taxon>Agaricomycetidae</taxon>
        <taxon>Agaricales</taxon>
        <taxon>Marasmiineae</taxon>
        <taxon>Omphalotaceae</taxon>
        <taxon>Rhodocollybia</taxon>
    </lineage>
</organism>
<sequence>MSAITAMHVAVCPNFFSDICLLSPLDEANYAPFYRVRKLVKEVAAAEDETKGPAGMKWETFVKVLTDMGFTYDPSTAGSSVRFDPPDGIDRPGLSDSVFTAHPDSTITRVMLKQFGKKLHDYYGWSLDDIMITDN</sequence>
<accession>A0A9P5PQ45</accession>
<dbReference type="OrthoDB" id="2922289at2759"/>
<evidence type="ECO:0000313" key="1">
    <source>
        <dbReference type="EMBL" id="KAF9070094.1"/>
    </source>
</evidence>
<protein>
    <submittedName>
        <fullName evidence="1">Uncharacterized protein</fullName>
    </submittedName>
</protein>
<name>A0A9P5PQ45_9AGAR</name>
<evidence type="ECO:0000313" key="2">
    <source>
        <dbReference type="Proteomes" id="UP000772434"/>
    </source>
</evidence>
<dbReference type="Proteomes" id="UP000772434">
    <property type="component" value="Unassembled WGS sequence"/>
</dbReference>